<comment type="caution">
    <text evidence="1">The sequence shown here is derived from an EMBL/GenBank/DDBJ whole genome shotgun (WGS) entry which is preliminary data.</text>
</comment>
<accession>A0ACA9LKW2</accession>
<gene>
    <name evidence="1" type="ORF">SCALOS_LOCUS4631</name>
</gene>
<dbReference type="EMBL" id="CAJVPM010006498">
    <property type="protein sequence ID" value="CAG8535616.1"/>
    <property type="molecule type" value="Genomic_DNA"/>
</dbReference>
<sequence>MGNTLHKINQKRSKKIPKTNFQIDVNSSQVGANSTSSDSIGKLSIQSESAVKLIGGRPYLDENASVYLCPTDWEEADRLQLCHFILKKLFGGSYAANLSNIIKPGSKILDIGCGPGPWCFELAQEFPYADIYGLDILSSFPDAIKPPNCHFQLCNVLKGLPFDNDEFDYIFMRHMILALKEEQWAPLLTEIKRVMKPGGVIECVEFDWAARSAGPVHTEFIKRWSMSKTREMDLSFTSKLKQTIIDIGFQNVNRICKPVSLGKWDEKQGKIGEIWNTNLAQMVSGMKSVSVPIMNITDDEWDCMLKDVDREVDKFRSYQDHYFFLATK</sequence>
<protein>
    <submittedName>
        <fullName evidence="1">145_t:CDS:1</fullName>
    </submittedName>
</protein>
<reference evidence="1" key="1">
    <citation type="submission" date="2021-06" db="EMBL/GenBank/DDBJ databases">
        <authorList>
            <person name="Kallberg Y."/>
            <person name="Tangrot J."/>
            <person name="Rosling A."/>
        </authorList>
    </citation>
    <scope>NUCLEOTIDE SEQUENCE</scope>
    <source>
        <strain evidence="1">AU212A</strain>
    </source>
</reference>
<name>A0ACA9LKW2_9GLOM</name>
<organism evidence="1 2">
    <name type="scientific">Scutellospora calospora</name>
    <dbReference type="NCBI Taxonomy" id="85575"/>
    <lineage>
        <taxon>Eukaryota</taxon>
        <taxon>Fungi</taxon>
        <taxon>Fungi incertae sedis</taxon>
        <taxon>Mucoromycota</taxon>
        <taxon>Glomeromycotina</taxon>
        <taxon>Glomeromycetes</taxon>
        <taxon>Diversisporales</taxon>
        <taxon>Gigasporaceae</taxon>
        <taxon>Scutellospora</taxon>
    </lineage>
</organism>
<proteinExistence type="predicted"/>
<dbReference type="Proteomes" id="UP000789860">
    <property type="component" value="Unassembled WGS sequence"/>
</dbReference>
<evidence type="ECO:0000313" key="2">
    <source>
        <dbReference type="Proteomes" id="UP000789860"/>
    </source>
</evidence>
<keyword evidence="2" id="KW-1185">Reference proteome</keyword>
<evidence type="ECO:0000313" key="1">
    <source>
        <dbReference type="EMBL" id="CAG8535616.1"/>
    </source>
</evidence>